<feature type="non-terminal residue" evidence="2">
    <location>
        <position position="97"/>
    </location>
</feature>
<proteinExistence type="predicted"/>
<keyword evidence="3" id="KW-1185">Reference proteome</keyword>
<sequence length="97" mass="10829">EYVWVFVDNYHLATCDDLTLMEGFWCGLEEDIRFIMPRADPCWSLKSYINFALWIAGSAFTVDEAKSSLGSSHVSVTSPESSHIMAPSPKPSQLPPC</sequence>
<feature type="non-terminal residue" evidence="2">
    <location>
        <position position="1"/>
    </location>
</feature>
<evidence type="ECO:0000313" key="3">
    <source>
        <dbReference type="Proteomes" id="UP001529510"/>
    </source>
</evidence>
<feature type="region of interest" description="Disordered" evidence="1">
    <location>
        <begin position="71"/>
        <end position="97"/>
    </location>
</feature>
<accession>A0ABD0Q5E1</accession>
<comment type="caution">
    <text evidence="2">The sequence shown here is derived from an EMBL/GenBank/DDBJ whole genome shotgun (WGS) entry which is preliminary data.</text>
</comment>
<dbReference type="EMBL" id="JAMKFB020000011">
    <property type="protein sequence ID" value="KAL0181346.1"/>
    <property type="molecule type" value="Genomic_DNA"/>
</dbReference>
<name>A0ABD0Q5E1_CIRMR</name>
<dbReference type="Proteomes" id="UP001529510">
    <property type="component" value="Unassembled WGS sequence"/>
</dbReference>
<gene>
    <name evidence="2" type="ORF">M9458_023752</name>
</gene>
<dbReference type="AlphaFoldDB" id="A0ABD0Q5E1"/>
<feature type="compositionally biased region" description="Pro residues" evidence="1">
    <location>
        <begin position="88"/>
        <end position="97"/>
    </location>
</feature>
<protein>
    <submittedName>
        <fullName evidence="2">Uncharacterized protein</fullName>
    </submittedName>
</protein>
<organism evidence="2 3">
    <name type="scientific">Cirrhinus mrigala</name>
    <name type="common">Mrigala</name>
    <dbReference type="NCBI Taxonomy" id="683832"/>
    <lineage>
        <taxon>Eukaryota</taxon>
        <taxon>Metazoa</taxon>
        <taxon>Chordata</taxon>
        <taxon>Craniata</taxon>
        <taxon>Vertebrata</taxon>
        <taxon>Euteleostomi</taxon>
        <taxon>Actinopterygii</taxon>
        <taxon>Neopterygii</taxon>
        <taxon>Teleostei</taxon>
        <taxon>Ostariophysi</taxon>
        <taxon>Cypriniformes</taxon>
        <taxon>Cyprinidae</taxon>
        <taxon>Labeoninae</taxon>
        <taxon>Labeonini</taxon>
        <taxon>Cirrhinus</taxon>
    </lineage>
</organism>
<feature type="compositionally biased region" description="Low complexity" evidence="1">
    <location>
        <begin position="71"/>
        <end position="83"/>
    </location>
</feature>
<evidence type="ECO:0000313" key="2">
    <source>
        <dbReference type="EMBL" id="KAL0181346.1"/>
    </source>
</evidence>
<evidence type="ECO:0000256" key="1">
    <source>
        <dbReference type="SAM" id="MobiDB-lite"/>
    </source>
</evidence>
<reference evidence="2 3" key="1">
    <citation type="submission" date="2024-05" db="EMBL/GenBank/DDBJ databases">
        <title>Genome sequencing and assembly of Indian major carp, Cirrhinus mrigala (Hamilton, 1822).</title>
        <authorList>
            <person name="Mohindra V."/>
            <person name="Chowdhury L.M."/>
            <person name="Lal K."/>
            <person name="Jena J.K."/>
        </authorList>
    </citation>
    <scope>NUCLEOTIDE SEQUENCE [LARGE SCALE GENOMIC DNA]</scope>
    <source>
        <strain evidence="2">CM1030</strain>
        <tissue evidence="2">Blood</tissue>
    </source>
</reference>